<dbReference type="GeneID" id="6086225"/>
<dbReference type="Proteomes" id="UP000001194">
    <property type="component" value="Unassembled WGS sequence"/>
</dbReference>
<dbReference type="OrthoDB" id="3270451at2759"/>
<dbReference type="SUPFAM" id="SSF51197">
    <property type="entry name" value="Clavaminate synthase-like"/>
    <property type="match status" value="1"/>
</dbReference>
<sequence>MTTWIGLKAGEINESLRKLRGLVTPLQPGLAVGRQLAIEGASNTLTPDIQVSGPMLEASVIPSTQRSTSIEDNATCVNEEHLEAPMDHDGDFPMLPTPLPTSKRPESPSMPAPTMDQDGGSPMLPTPLPTSKRPESSSTSDHDGGSPMPESLETSLASVLNSVFQSRPILSPHLGTVNPSHISLPLNVLGENLSGQEDIEMGALSELSSSSEDEDSEHSPARPAKKINPEVQLSDNDDTDDEESLSSSSDESTDSGVKKPIGNTSGNRGGRGDPGNLKKPRVGSSKVDTKGPKAEGSQATGGENNPRKRSRFSSIGNSPDKPINVDEFLSMFEPAILHDYGKDEEISLSKEEAPRIVCDRSFTVYDIDGNPHEFTPEFHHGVFNDRFQEFMELVYDGYIEGRPPHIVDPQNSCLAKLHHQDFLTMSASDIQNKMRHKQVVVTGLPFDEKMQFDAKGLRTVVGSMTAQISITDFSVINPGTDCVPSVVSGHVNDLLENASSTGKILNGLDLPMWSSYRPSNNYETDAVAWNVTRGTHRIPLHGPFPTQDREWGIAGLKHVLTFLHIDCDGFNTRYGTKVGRKLWAFLRPQDSKKLSSIDFYMDEDGFSLSGKPKDIKYDFEAVVLRPGDELHMLPNSAHWVYGIDDVIAQGGHYYSSYLMQETLQGVVHAFVLNKFLTNTEHIPSRHLLRRILIFYQVGLIEGGISDDDPASVHLPNVETMEGMLHIICLAVLIILGNVLDFRTYSTPNQGEDDEASPTQRTLMDTGDINAIPNNERIAYCYARGVALHILKWLRSCATFTGPPDGLADDLISLFFVQILASLSDYKSLAEAKSYGGVPHCTSHLLSKQIANILEVDPILKAAWAYKERVPSRSLALEEKEKYNVEWRCDWEPMSWRAPSVDFALTGQTPFDIKFFQATKLRINSENANMIVVDVVKPPRKKAKIDSLCDLVQLAATCKAFTKPATLELLEKQTSIVRLKTLIPLDAPALASNWAAFNKVAGSMTAISHDQSKGIIQDTADVQNFASSVCWAVEHNLLPRDMFKHLTALSLSIIPNWPLSDFLPFLLASHNLYHLVLSHLGFSEADPKFQDAMASLLDNCPLLNSLTLDLDSSSSNQPPLFTKDTIHTRLRSLNILCDGQPIHLYFPAFPCLQELTVRAPENVDIYKLQPDYHLDLPALLHFKVETAAKYISLKSFDYISSTYSLVSFSVQYTDAPPFPQTIERTLMKIKQICSSASFHDLIICYWADPLGTPMDEYFLENEGDYAPFSALKLRKHLVSFPLRCLIIDVELPFTMLHDHFLLTIGQTWPSLETLHLIPGNGIPVPVSASTRGVMRLLELCPQLESLKIPFFHPADIQLQSPPTSTYP</sequence>
<dbReference type="Gene3D" id="3.80.10.10">
    <property type="entry name" value="Ribonuclease Inhibitor"/>
    <property type="match status" value="1"/>
</dbReference>
<evidence type="ECO:0000313" key="3">
    <source>
        <dbReference type="Proteomes" id="UP000001194"/>
    </source>
</evidence>
<dbReference type="RefSeq" id="XP_001890567.1">
    <property type="nucleotide sequence ID" value="XM_001890532.1"/>
</dbReference>
<reference evidence="2 3" key="1">
    <citation type="journal article" date="2008" name="Nature">
        <title>The genome of Laccaria bicolor provides insights into mycorrhizal symbiosis.</title>
        <authorList>
            <person name="Martin F."/>
            <person name="Aerts A."/>
            <person name="Ahren D."/>
            <person name="Brun A."/>
            <person name="Danchin E.G.J."/>
            <person name="Duchaussoy F."/>
            <person name="Gibon J."/>
            <person name="Kohler A."/>
            <person name="Lindquist E."/>
            <person name="Pereda V."/>
            <person name="Salamov A."/>
            <person name="Shapiro H.J."/>
            <person name="Wuyts J."/>
            <person name="Blaudez D."/>
            <person name="Buee M."/>
            <person name="Brokstein P."/>
            <person name="Canbaeck B."/>
            <person name="Cohen D."/>
            <person name="Courty P.E."/>
            <person name="Coutinho P.M."/>
            <person name="Delaruelle C."/>
            <person name="Detter J.C."/>
            <person name="Deveau A."/>
            <person name="DiFazio S."/>
            <person name="Duplessis S."/>
            <person name="Fraissinet-Tachet L."/>
            <person name="Lucic E."/>
            <person name="Frey-Klett P."/>
            <person name="Fourrey C."/>
            <person name="Feussner I."/>
            <person name="Gay G."/>
            <person name="Grimwood J."/>
            <person name="Hoegger P.J."/>
            <person name="Jain P."/>
            <person name="Kilaru S."/>
            <person name="Labbe J."/>
            <person name="Lin Y.C."/>
            <person name="Legue V."/>
            <person name="Le Tacon F."/>
            <person name="Marmeisse R."/>
            <person name="Melayah D."/>
            <person name="Montanini B."/>
            <person name="Muratet M."/>
            <person name="Nehls U."/>
            <person name="Niculita-Hirzel H."/>
            <person name="Oudot-Le Secq M.P."/>
            <person name="Peter M."/>
            <person name="Quesneville H."/>
            <person name="Rajashekar B."/>
            <person name="Reich M."/>
            <person name="Rouhier N."/>
            <person name="Schmutz J."/>
            <person name="Yin T."/>
            <person name="Chalot M."/>
            <person name="Henrissat B."/>
            <person name="Kuees U."/>
            <person name="Lucas S."/>
            <person name="Van de Peer Y."/>
            <person name="Podila G.K."/>
            <person name="Polle A."/>
            <person name="Pukkila P.J."/>
            <person name="Richardson P.M."/>
            <person name="Rouze P."/>
            <person name="Sanders I.R."/>
            <person name="Stajich J.E."/>
            <person name="Tunlid A."/>
            <person name="Tuskan G."/>
            <person name="Grigoriev I.V."/>
        </authorList>
    </citation>
    <scope>NUCLEOTIDE SEQUENCE [LARGE SCALE GENOMIC DNA]</scope>
    <source>
        <strain evidence="3">S238N-H82 / ATCC MYA-4686</strain>
    </source>
</reference>
<dbReference type="STRING" id="486041.B0E2Z9"/>
<keyword evidence="3" id="KW-1185">Reference proteome</keyword>
<dbReference type="EMBL" id="DS547199">
    <property type="protein sequence ID" value="EDQ98778.1"/>
    <property type="molecule type" value="Genomic_DNA"/>
</dbReference>
<name>B0E2Z9_LACBS</name>
<feature type="compositionally biased region" description="Basic and acidic residues" evidence="1">
    <location>
        <begin position="132"/>
        <end position="144"/>
    </location>
</feature>
<feature type="compositionally biased region" description="Acidic residues" evidence="1">
    <location>
        <begin position="235"/>
        <end position="244"/>
    </location>
</feature>
<dbReference type="InParanoid" id="B0E2Z9"/>
<feature type="region of interest" description="Disordered" evidence="1">
    <location>
        <begin position="84"/>
        <end position="153"/>
    </location>
</feature>
<organism evidence="3">
    <name type="scientific">Laccaria bicolor (strain S238N-H82 / ATCC MYA-4686)</name>
    <name type="common">Bicoloured deceiver</name>
    <name type="synonym">Laccaria laccata var. bicolor</name>
    <dbReference type="NCBI Taxonomy" id="486041"/>
    <lineage>
        <taxon>Eukaryota</taxon>
        <taxon>Fungi</taxon>
        <taxon>Dikarya</taxon>
        <taxon>Basidiomycota</taxon>
        <taxon>Agaricomycotina</taxon>
        <taxon>Agaricomycetes</taxon>
        <taxon>Agaricomycetidae</taxon>
        <taxon>Agaricales</taxon>
        <taxon>Agaricineae</taxon>
        <taxon>Hydnangiaceae</taxon>
        <taxon>Laccaria</taxon>
    </lineage>
</organism>
<feature type="region of interest" description="Disordered" evidence="1">
    <location>
        <begin position="201"/>
        <end position="320"/>
    </location>
</feature>
<accession>B0E2Z9</accession>
<proteinExistence type="predicted"/>
<gene>
    <name evidence="2" type="ORF">LACBIDRAFT_335662</name>
</gene>
<protein>
    <submittedName>
        <fullName evidence="2">Predicted protein</fullName>
    </submittedName>
</protein>
<dbReference type="KEGG" id="lbc:LACBIDRAFT_335662"/>
<evidence type="ECO:0000313" key="2">
    <source>
        <dbReference type="EMBL" id="EDQ98778.1"/>
    </source>
</evidence>
<dbReference type="InterPro" id="IPR032675">
    <property type="entry name" value="LRR_dom_sf"/>
</dbReference>
<dbReference type="HOGENOM" id="CLU_256651_0_0_1"/>
<evidence type="ECO:0000256" key="1">
    <source>
        <dbReference type="SAM" id="MobiDB-lite"/>
    </source>
</evidence>